<evidence type="ECO:0000256" key="2">
    <source>
        <dbReference type="ARBA" id="ARBA00022771"/>
    </source>
</evidence>
<dbReference type="Pfam" id="PF21056">
    <property type="entry name" value="ZSWIM1-3_RNaseH-like"/>
    <property type="match status" value="1"/>
</dbReference>
<dbReference type="Proteomes" id="UP000050790">
    <property type="component" value="Unassembled WGS sequence"/>
</dbReference>
<reference evidence="7" key="1">
    <citation type="submission" date="2023-11" db="UniProtKB">
        <authorList>
            <consortium name="WormBaseParasite"/>
        </authorList>
    </citation>
    <scope>IDENTIFICATION</scope>
</reference>
<dbReference type="InterPro" id="IPR007527">
    <property type="entry name" value="Znf_SWIM"/>
</dbReference>
<keyword evidence="1" id="KW-0479">Metal-binding</keyword>
<accession>A0AA84ZLY8</accession>
<dbReference type="WBParaSite" id="SMRG1_34870.1">
    <property type="protein sequence ID" value="SMRG1_34870.1"/>
    <property type="gene ID" value="SMRG1_34870"/>
</dbReference>
<evidence type="ECO:0000313" key="6">
    <source>
        <dbReference type="Proteomes" id="UP000050790"/>
    </source>
</evidence>
<evidence type="ECO:0000256" key="3">
    <source>
        <dbReference type="ARBA" id="ARBA00022833"/>
    </source>
</evidence>
<dbReference type="InterPro" id="IPR052579">
    <property type="entry name" value="Zinc_finger_SWIM"/>
</dbReference>
<keyword evidence="3" id="KW-0862">Zinc</keyword>
<dbReference type="InterPro" id="IPR006564">
    <property type="entry name" value="Znf_PMZ"/>
</dbReference>
<keyword evidence="2 4" id="KW-0863">Zinc-finger</keyword>
<evidence type="ECO:0000256" key="1">
    <source>
        <dbReference type="ARBA" id="ARBA00022723"/>
    </source>
</evidence>
<name>A0AA84ZLY8_9TREM</name>
<organism evidence="6 7">
    <name type="scientific">Schistosoma margrebowiei</name>
    <dbReference type="NCBI Taxonomy" id="48269"/>
    <lineage>
        <taxon>Eukaryota</taxon>
        <taxon>Metazoa</taxon>
        <taxon>Spiralia</taxon>
        <taxon>Lophotrochozoa</taxon>
        <taxon>Platyhelminthes</taxon>
        <taxon>Trematoda</taxon>
        <taxon>Digenea</taxon>
        <taxon>Strigeidida</taxon>
        <taxon>Schistosomatoidea</taxon>
        <taxon>Schistosomatidae</taxon>
        <taxon>Schistosoma</taxon>
    </lineage>
</organism>
<dbReference type="SMART" id="SM00575">
    <property type="entry name" value="ZnF_PMZ"/>
    <property type="match status" value="1"/>
</dbReference>
<dbReference type="InterPro" id="IPR048324">
    <property type="entry name" value="ZSWIM1-3_RNaseH-like"/>
</dbReference>
<dbReference type="PANTHER" id="PTHR31569">
    <property type="entry name" value="SWIM-TYPE DOMAIN-CONTAINING PROTEIN"/>
    <property type="match status" value="1"/>
</dbReference>
<proteinExistence type="predicted"/>
<dbReference type="PANTHER" id="PTHR31569:SF4">
    <property type="entry name" value="SWIM-TYPE DOMAIN-CONTAINING PROTEIN"/>
    <property type="match status" value="1"/>
</dbReference>
<evidence type="ECO:0000259" key="5">
    <source>
        <dbReference type="PROSITE" id="PS50966"/>
    </source>
</evidence>
<sequence length="551" mass="65428">MSSHSASSSSDISVDLTDAFRSMILNKRFVLWDDFESALKEFQKTTYTRYIHTESRLLKDVRFRYLFVSFNCTFGHKRKSEGLKVRQKSSKFRNCQSKFRVRLEEQGYVIKSYKMIHNHPCSSSWMVCDPWTRRLLSEEKENLKPVILHCESADEVIESIKERTGKQVTAADVKAMKATLSTGCCTRKQVMDMLRQKGEVREHLENGYATRICFSSYNQIQLYRKYPEVVCIDSTYNTNNKKYSLFQIVVTDNFGRGRTVMFAWTRREKRSDVIWILDQFKEVMGDTMLTETFVMDCARCESAAVRITHGHASIILCAFHVIRAFRKKTNDKILKTYLTRLVTAETVGRFNQYYRIINRRDRSIGQYLSRYWMARKTMWARAFYGDVLTLGNSTNNRVESLNRQVKRYVRKSDSLYKCMYKALKWSEMMSTRRSVEDQLIAGRYYKYNAPQRLIPLLNILTPFARSKVLYELKQMRFVYVEYESGDWLFMVDRGQHYEVDISICQCNCSMFMMCRYPCRHMLLAYVKRRNLTAHQLLRYCSRWKLHNTQNF</sequence>
<protein>
    <recommendedName>
        <fullName evidence="5">SWIM-type domain-containing protein</fullName>
    </recommendedName>
</protein>
<evidence type="ECO:0000313" key="7">
    <source>
        <dbReference type="WBParaSite" id="SMRG1_34870.1"/>
    </source>
</evidence>
<dbReference type="Pfam" id="PF04434">
    <property type="entry name" value="SWIM"/>
    <property type="match status" value="1"/>
</dbReference>
<dbReference type="PROSITE" id="PS50966">
    <property type="entry name" value="ZF_SWIM"/>
    <property type="match status" value="1"/>
</dbReference>
<evidence type="ECO:0000256" key="4">
    <source>
        <dbReference type="PROSITE-ProRule" id="PRU00325"/>
    </source>
</evidence>
<dbReference type="AlphaFoldDB" id="A0AA84ZLY8"/>
<dbReference type="GO" id="GO:0008270">
    <property type="term" value="F:zinc ion binding"/>
    <property type="evidence" value="ECO:0007669"/>
    <property type="project" value="UniProtKB-KW"/>
</dbReference>
<feature type="domain" description="SWIM-type" evidence="5">
    <location>
        <begin position="497"/>
        <end position="529"/>
    </location>
</feature>